<evidence type="ECO:0008006" key="3">
    <source>
        <dbReference type="Google" id="ProtNLM"/>
    </source>
</evidence>
<keyword evidence="2" id="KW-1185">Reference proteome</keyword>
<evidence type="ECO:0000313" key="1">
    <source>
        <dbReference type="EMBL" id="CAJ0806970.1"/>
    </source>
</evidence>
<dbReference type="AlphaFoldDB" id="A0ABC8QJ50"/>
<dbReference type="EMBL" id="CATZAT010000020">
    <property type="protein sequence ID" value="CAJ0806970.1"/>
    <property type="molecule type" value="Genomic_DNA"/>
</dbReference>
<organism evidence="1 2">
    <name type="scientific">Ralstonia holmesii</name>
    <dbReference type="NCBI Taxonomy" id="3058602"/>
    <lineage>
        <taxon>Bacteria</taxon>
        <taxon>Pseudomonadati</taxon>
        <taxon>Pseudomonadota</taxon>
        <taxon>Betaproteobacteria</taxon>
        <taxon>Burkholderiales</taxon>
        <taxon>Burkholderiaceae</taxon>
        <taxon>Ralstonia</taxon>
    </lineage>
</organism>
<accession>A0ABC8QJ50</accession>
<name>A0ABC8QJ50_9RALS</name>
<dbReference type="RefSeq" id="WP_024977462.1">
    <property type="nucleotide sequence ID" value="NZ_CATVZT010000008.1"/>
</dbReference>
<sequence>MKYFLTMGVIGFAVAAAVYWYEGSFQHYRAPGYVPNQCLSRIQSGEACIQWDITNEERQILMGDNVFDASGYVRNRGRDEYLSLLDTAENEAKRVAQKPREGDQKVTDEALRCMPHGSKLVGAIPEQPGIWSAVYSVDNGKRRLLLGRSDFWAYGGQSGKFGLTLKFSVHKNPASLMLSWGRRDGPALWDVGWVRDGVSFRVTVEDSVKNDQPVHYQPGQLIQLAEAIDTICHWPRGELPNEGISQPFDVPSLEGPPA</sequence>
<evidence type="ECO:0000313" key="2">
    <source>
        <dbReference type="Proteomes" id="UP001189663"/>
    </source>
</evidence>
<gene>
    <name evidence="1" type="ORF">LMG18096_04883</name>
</gene>
<protein>
    <recommendedName>
        <fullName evidence="3">Tle cognate immunity protein 4 C-terminal domain-containing protein</fullName>
    </recommendedName>
</protein>
<proteinExistence type="predicted"/>
<reference evidence="1 2" key="1">
    <citation type="submission" date="2023-07" db="EMBL/GenBank/DDBJ databases">
        <authorList>
            <person name="Peeters C."/>
        </authorList>
    </citation>
    <scope>NUCLEOTIDE SEQUENCE [LARGE SCALE GENOMIC DNA]</scope>
    <source>
        <strain evidence="1 2">LMG 18096</strain>
    </source>
</reference>
<comment type="caution">
    <text evidence="1">The sequence shown here is derived from an EMBL/GenBank/DDBJ whole genome shotgun (WGS) entry which is preliminary data.</text>
</comment>
<dbReference type="Proteomes" id="UP001189663">
    <property type="component" value="Unassembled WGS sequence"/>
</dbReference>